<dbReference type="EMBL" id="MTBP01000002">
    <property type="protein sequence ID" value="POM24691.1"/>
    <property type="molecule type" value="Genomic_DNA"/>
</dbReference>
<gene>
    <name evidence="1" type="ORF">BTM25_33250</name>
</gene>
<sequence length="221" mass="23563">MPMDPRTKQTVRALLDRYPSGYATEEAGFTVTDSATGIFRLLCLGVLADDSTPSEGAMAGMRAMLRRGFDAVAPLAEADGREVADALARAGHPDPEDGARNLCAAARLVRDRWNGDVNAIHRADGGDGGRLDALLADIPGMDEAGRAVFLREAQIFWPEAGPFLDAHAARAARRLGLPDRADTLLTDVARGEREEELSWLVGALALVDAHDEYGEIEAAVG</sequence>
<evidence type="ECO:0000313" key="1">
    <source>
        <dbReference type="EMBL" id="POM24691.1"/>
    </source>
</evidence>
<name>A0A2P4UI45_9ACTN</name>
<comment type="caution">
    <text evidence="1">The sequence shown here is derived from an EMBL/GenBank/DDBJ whole genome shotgun (WGS) entry which is preliminary data.</text>
</comment>
<dbReference type="GO" id="GO:0003824">
    <property type="term" value="F:catalytic activity"/>
    <property type="evidence" value="ECO:0007669"/>
    <property type="project" value="InterPro"/>
</dbReference>
<dbReference type="GO" id="GO:0006281">
    <property type="term" value="P:DNA repair"/>
    <property type="evidence" value="ECO:0007669"/>
    <property type="project" value="InterPro"/>
</dbReference>
<reference evidence="1 2" key="1">
    <citation type="journal article" date="2017" name="Chemistry">
        <title>Isolation, Biosynthesis and Chemical Modifications of Rubterolones A-F: Rare Tropolone Alkaloids from Actinomadura sp. 5-2.</title>
        <authorList>
            <person name="Guo H."/>
            <person name="Benndorf R."/>
            <person name="Leichnitz D."/>
            <person name="Klassen J.L."/>
            <person name="Vollmers J."/>
            <person name="Gorls H."/>
            <person name="Steinacker M."/>
            <person name="Weigel C."/>
            <person name="Dahse H.M."/>
            <person name="Kaster A.K."/>
            <person name="de Beer Z.W."/>
            <person name="Poulsen M."/>
            <person name="Beemelmanns C."/>
        </authorList>
    </citation>
    <scope>NUCLEOTIDE SEQUENCE [LARGE SCALE GENOMIC DNA]</scope>
    <source>
        <strain evidence="1 2">5-2</strain>
    </source>
</reference>
<organism evidence="1 2">
    <name type="scientific">Actinomadura rubteroloni</name>
    <dbReference type="NCBI Taxonomy" id="1926885"/>
    <lineage>
        <taxon>Bacteria</taxon>
        <taxon>Bacillati</taxon>
        <taxon>Actinomycetota</taxon>
        <taxon>Actinomycetes</taxon>
        <taxon>Streptosporangiales</taxon>
        <taxon>Thermomonosporaceae</taxon>
        <taxon>Actinomadura</taxon>
    </lineage>
</organism>
<keyword evidence="2" id="KW-1185">Reference proteome</keyword>
<dbReference type="InterPro" id="IPR011257">
    <property type="entry name" value="DNA_glycosylase"/>
</dbReference>
<evidence type="ECO:0000313" key="2">
    <source>
        <dbReference type="Proteomes" id="UP000242367"/>
    </source>
</evidence>
<dbReference type="Proteomes" id="UP000242367">
    <property type="component" value="Unassembled WGS sequence"/>
</dbReference>
<dbReference type="SUPFAM" id="SSF48150">
    <property type="entry name" value="DNA-glycosylase"/>
    <property type="match status" value="1"/>
</dbReference>
<dbReference type="RefSeq" id="WP_103563792.1">
    <property type="nucleotide sequence ID" value="NZ_MTBP01000002.1"/>
</dbReference>
<proteinExistence type="predicted"/>
<accession>A0A2P4UI45</accession>
<dbReference type="AlphaFoldDB" id="A0A2P4UI45"/>
<protein>
    <submittedName>
        <fullName evidence="1">TIGR03252: uncharacterized HhH-GPD family protein</fullName>
    </submittedName>
</protein>